<accession>A0A8D8YBW9</accession>
<dbReference type="EMBL" id="HBUF01015344">
    <property type="protein sequence ID" value="CAG6609609.1"/>
    <property type="molecule type" value="Transcribed_RNA"/>
</dbReference>
<feature type="compositionally biased region" description="Polar residues" evidence="1">
    <location>
        <begin position="97"/>
        <end position="112"/>
    </location>
</feature>
<reference evidence="2" key="1">
    <citation type="submission" date="2021-05" db="EMBL/GenBank/DDBJ databases">
        <authorList>
            <person name="Alioto T."/>
            <person name="Alioto T."/>
            <person name="Gomez Garrido J."/>
        </authorList>
    </citation>
    <scope>NUCLEOTIDE SEQUENCE</scope>
</reference>
<dbReference type="AlphaFoldDB" id="A0A8D8YBW9"/>
<organism evidence="2">
    <name type="scientific">Cacopsylla melanoneura</name>
    <dbReference type="NCBI Taxonomy" id="428564"/>
    <lineage>
        <taxon>Eukaryota</taxon>
        <taxon>Metazoa</taxon>
        <taxon>Ecdysozoa</taxon>
        <taxon>Arthropoda</taxon>
        <taxon>Hexapoda</taxon>
        <taxon>Insecta</taxon>
        <taxon>Pterygota</taxon>
        <taxon>Neoptera</taxon>
        <taxon>Paraneoptera</taxon>
        <taxon>Hemiptera</taxon>
        <taxon>Sternorrhyncha</taxon>
        <taxon>Psylloidea</taxon>
        <taxon>Psyllidae</taxon>
        <taxon>Psyllinae</taxon>
        <taxon>Cacopsylla</taxon>
    </lineage>
</organism>
<dbReference type="EMBL" id="HBUF01370479">
    <property type="protein sequence ID" value="CAG6725914.1"/>
    <property type="molecule type" value="Transcribed_RNA"/>
</dbReference>
<feature type="compositionally biased region" description="Basic and acidic residues" evidence="1">
    <location>
        <begin position="84"/>
        <end position="96"/>
    </location>
</feature>
<sequence>MAKKSDSTSVSRKKCSTCKKNIPIAFNTCSECSKGTLRKTRGSQRRTQRTTREKPKYFDSSAFQKKRKKQANPYKKPSTNGNGAKDRPAVKPKSSEKANNGQSSSSQPSTPKAKNVRKTREPKDTEEESSNVILTEKSKQCSIILSEINRKFAMTSWRV</sequence>
<feature type="region of interest" description="Disordered" evidence="1">
    <location>
        <begin position="29"/>
        <end position="136"/>
    </location>
</feature>
<dbReference type="EMBL" id="HBUF01370480">
    <property type="protein sequence ID" value="CAG6725916.1"/>
    <property type="molecule type" value="Transcribed_RNA"/>
</dbReference>
<dbReference type="EMBL" id="HBUF01574818">
    <property type="protein sequence ID" value="CAG6767907.1"/>
    <property type="molecule type" value="Transcribed_RNA"/>
</dbReference>
<feature type="compositionally biased region" description="Basic residues" evidence="1">
    <location>
        <begin position="36"/>
        <end position="49"/>
    </location>
</feature>
<proteinExistence type="predicted"/>
<evidence type="ECO:0000313" key="2">
    <source>
        <dbReference type="EMBL" id="CAG6725914.1"/>
    </source>
</evidence>
<dbReference type="EMBL" id="HBUF01574817">
    <property type="protein sequence ID" value="CAG6767904.1"/>
    <property type="molecule type" value="Transcribed_RNA"/>
</dbReference>
<dbReference type="EMBL" id="HBUF01574819">
    <property type="protein sequence ID" value="CAG6767910.1"/>
    <property type="molecule type" value="Transcribed_RNA"/>
</dbReference>
<dbReference type="EMBL" id="HBUF01294687">
    <property type="protein sequence ID" value="CAG6689936.1"/>
    <property type="molecule type" value="Transcribed_RNA"/>
</dbReference>
<name>A0A8D8YBW9_9HEMI</name>
<evidence type="ECO:0000256" key="1">
    <source>
        <dbReference type="SAM" id="MobiDB-lite"/>
    </source>
</evidence>
<protein>
    <submittedName>
        <fullName evidence="2">Uncharacterized protein</fullName>
    </submittedName>
</protein>
<dbReference type="EMBL" id="HBUF01015343">
    <property type="protein sequence ID" value="CAG6609606.1"/>
    <property type="molecule type" value="Transcribed_RNA"/>
</dbReference>
<dbReference type="EMBL" id="HBUF01294686">
    <property type="protein sequence ID" value="CAG6689935.1"/>
    <property type="molecule type" value="Transcribed_RNA"/>
</dbReference>